<evidence type="ECO:0000313" key="3">
    <source>
        <dbReference type="Proteomes" id="UP001498421"/>
    </source>
</evidence>
<reference evidence="2 3" key="1">
    <citation type="journal article" date="2025" name="Microbiol. Resour. Announc.">
        <title>Draft genome sequences for Neonectria magnoliae and Neonectria punicea, canker pathogens of Liriodendron tulipifera and Acer saccharum in West Virginia.</title>
        <authorList>
            <person name="Petronek H.M."/>
            <person name="Kasson M.T."/>
            <person name="Metheny A.M."/>
            <person name="Stauder C.M."/>
            <person name="Lovett B."/>
            <person name="Lynch S.C."/>
            <person name="Garnas J.R."/>
            <person name="Kasson L.R."/>
            <person name="Stajich J.E."/>
        </authorList>
    </citation>
    <scope>NUCLEOTIDE SEQUENCE [LARGE SCALE GENOMIC DNA]</scope>
    <source>
        <strain evidence="2 3">NRRL 64651</strain>
    </source>
</reference>
<feature type="compositionally biased region" description="Polar residues" evidence="1">
    <location>
        <begin position="10"/>
        <end position="26"/>
    </location>
</feature>
<evidence type="ECO:0000256" key="1">
    <source>
        <dbReference type="SAM" id="MobiDB-lite"/>
    </source>
</evidence>
<dbReference type="Proteomes" id="UP001498421">
    <property type="component" value="Unassembled WGS sequence"/>
</dbReference>
<keyword evidence="3" id="KW-1185">Reference proteome</keyword>
<comment type="caution">
    <text evidence="2">The sequence shown here is derived from an EMBL/GenBank/DDBJ whole genome shotgun (WGS) entry which is preliminary data.</text>
</comment>
<feature type="region of interest" description="Disordered" evidence="1">
    <location>
        <begin position="1"/>
        <end position="26"/>
    </location>
</feature>
<dbReference type="InterPro" id="IPR029167">
    <property type="entry name" value="Mug117"/>
</dbReference>
<sequence>MTYGAGAPVTLSTPVPTQTDANNKGSSQCHSVDDACQRAYEQFEDDTIYTDYVSRYSRIKLGIIVAATFGQAGCIAQFKCDDYGIGMSGRLTKDAITLNYCTNCHHHG</sequence>
<protein>
    <submittedName>
        <fullName evidence="2">Uncharacterized protein</fullName>
    </submittedName>
</protein>
<dbReference type="Pfam" id="PF15474">
    <property type="entry name" value="MU117"/>
    <property type="match status" value="1"/>
</dbReference>
<gene>
    <name evidence="2" type="ORF">QQZ08_009691</name>
</gene>
<dbReference type="EMBL" id="JAZAVK010000113">
    <property type="protein sequence ID" value="KAK7422042.1"/>
    <property type="molecule type" value="Genomic_DNA"/>
</dbReference>
<name>A0ABR1HMJ7_9HYPO</name>
<organism evidence="2 3">
    <name type="scientific">Neonectria magnoliae</name>
    <dbReference type="NCBI Taxonomy" id="2732573"/>
    <lineage>
        <taxon>Eukaryota</taxon>
        <taxon>Fungi</taxon>
        <taxon>Dikarya</taxon>
        <taxon>Ascomycota</taxon>
        <taxon>Pezizomycotina</taxon>
        <taxon>Sordariomycetes</taxon>
        <taxon>Hypocreomycetidae</taxon>
        <taxon>Hypocreales</taxon>
        <taxon>Nectriaceae</taxon>
        <taxon>Neonectria</taxon>
    </lineage>
</organism>
<evidence type="ECO:0000313" key="2">
    <source>
        <dbReference type="EMBL" id="KAK7422042.1"/>
    </source>
</evidence>
<accession>A0ABR1HMJ7</accession>
<proteinExistence type="predicted"/>